<feature type="region of interest" description="Disordered" evidence="10">
    <location>
        <begin position="93"/>
        <end position="141"/>
    </location>
</feature>
<evidence type="ECO:0000256" key="8">
    <source>
        <dbReference type="ARBA" id="ARBA00022989"/>
    </source>
</evidence>
<evidence type="ECO:0000259" key="11">
    <source>
        <dbReference type="PROSITE" id="PS52015"/>
    </source>
</evidence>
<evidence type="ECO:0000313" key="12">
    <source>
        <dbReference type="EMBL" id="MDY7226461.1"/>
    </source>
</evidence>
<evidence type="ECO:0000256" key="1">
    <source>
        <dbReference type="ARBA" id="ARBA00004383"/>
    </source>
</evidence>
<feature type="compositionally biased region" description="Polar residues" evidence="10">
    <location>
        <begin position="161"/>
        <end position="170"/>
    </location>
</feature>
<evidence type="ECO:0000256" key="6">
    <source>
        <dbReference type="ARBA" id="ARBA00022692"/>
    </source>
</evidence>
<evidence type="ECO:0000256" key="3">
    <source>
        <dbReference type="ARBA" id="ARBA00022448"/>
    </source>
</evidence>
<dbReference type="PANTHER" id="PTHR33446:SF2">
    <property type="entry name" value="PROTEIN TONB"/>
    <property type="match status" value="1"/>
</dbReference>
<evidence type="ECO:0000256" key="2">
    <source>
        <dbReference type="ARBA" id="ARBA00006555"/>
    </source>
</evidence>
<dbReference type="EMBL" id="JAXIVS010000002">
    <property type="protein sequence ID" value="MDY7226461.1"/>
    <property type="molecule type" value="Genomic_DNA"/>
</dbReference>
<evidence type="ECO:0000256" key="5">
    <source>
        <dbReference type="ARBA" id="ARBA00022519"/>
    </source>
</evidence>
<dbReference type="PROSITE" id="PS52015">
    <property type="entry name" value="TONB_CTD"/>
    <property type="match status" value="1"/>
</dbReference>
<gene>
    <name evidence="12" type="ORF">SYV04_08695</name>
</gene>
<keyword evidence="3" id="KW-0813">Transport</keyword>
<keyword evidence="8" id="KW-1133">Transmembrane helix</keyword>
<feature type="domain" description="TonB C-terminal" evidence="11">
    <location>
        <begin position="183"/>
        <end position="278"/>
    </location>
</feature>
<keyword evidence="7" id="KW-0653">Protein transport</keyword>
<sequence>MALHGFLALLLQGDGSARMSESRVARGAPSDVAPIIWFEGAGDVPGAGQVASASRPVGAAAPVEAVPERPPERVPRSVNRPRKVVVIPFPKKAPGVARPEETGAVSDSATGEIPSLDSEPGASGGDFSGEEGASQGASEDAVDTRAWAVSAAALAGVSGLNMGTQGSTSAPRGAGASSGELRAYSRRLFSGVTRQRRYPASAVRLGMQGTARIQFRVNRDGSLAGAPMLARSSGHSVLDTEALRMVEAAAPFEPLPVGHPSPTAEFVIPVDFALNPSR</sequence>
<feature type="region of interest" description="Disordered" evidence="10">
    <location>
        <begin position="159"/>
        <end position="178"/>
    </location>
</feature>
<dbReference type="SUPFAM" id="SSF74653">
    <property type="entry name" value="TolA/TonB C-terminal domain"/>
    <property type="match status" value="1"/>
</dbReference>
<organism evidence="12 13">
    <name type="scientific">Hyalangium rubrum</name>
    <dbReference type="NCBI Taxonomy" id="3103134"/>
    <lineage>
        <taxon>Bacteria</taxon>
        <taxon>Pseudomonadati</taxon>
        <taxon>Myxococcota</taxon>
        <taxon>Myxococcia</taxon>
        <taxon>Myxococcales</taxon>
        <taxon>Cystobacterineae</taxon>
        <taxon>Archangiaceae</taxon>
        <taxon>Hyalangium</taxon>
    </lineage>
</organism>
<dbReference type="InterPro" id="IPR037682">
    <property type="entry name" value="TonB_C"/>
</dbReference>
<accession>A0ABU5GZ28</accession>
<reference evidence="12 13" key="1">
    <citation type="submission" date="2023-12" db="EMBL/GenBank/DDBJ databases">
        <title>the genome sequence of Hyalangium sp. s54d21.</title>
        <authorList>
            <person name="Zhang X."/>
        </authorList>
    </citation>
    <scope>NUCLEOTIDE SEQUENCE [LARGE SCALE GENOMIC DNA]</scope>
    <source>
        <strain evidence="13">s54d21</strain>
    </source>
</reference>
<protein>
    <submittedName>
        <fullName evidence="12">TonB family protein</fullName>
    </submittedName>
</protein>
<keyword evidence="6" id="KW-0812">Transmembrane</keyword>
<dbReference type="Proteomes" id="UP001291309">
    <property type="component" value="Unassembled WGS sequence"/>
</dbReference>
<keyword evidence="9" id="KW-0472">Membrane</keyword>
<evidence type="ECO:0000256" key="10">
    <source>
        <dbReference type="SAM" id="MobiDB-lite"/>
    </source>
</evidence>
<dbReference type="Pfam" id="PF03544">
    <property type="entry name" value="TonB_C"/>
    <property type="match status" value="1"/>
</dbReference>
<dbReference type="InterPro" id="IPR051045">
    <property type="entry name" value="TonB-dependent_transducer"/>
</dbReference>
<keyword evidence="13" id="KW-1185">Reference proteome</keyword>
<keyword evidence="5" id="KW-0997">Cell inner membrane</keyword>
<comment type="caution">
    <text evidence="12">The sequence shown here is derived from an EMBL/GenBank/DDBJ whole genome shotgun (WGS) entry which is preliminary data.</text>
</comment>
<proteinExistence type="inferred from homology"/>
<dbReference type="Gene3D" id="3.30.1150.10">
    <property type="match status" value="1"/>
</dbReference>
<evidence type="ECO:0000256" key="7">
    <source>
        <dbReference type="ARBA" id="ARBA00022927"/>
    </source>
</evidence>
<comment type="subcellular location">
    <subcellularLocation>
        <location evidence="1">Cell inner membrane</location>
        <topology evidence="1">Single-pass membrane protein</topology>
        <orientation evidence="1">Periplasmic side</orientation>
    </subcellularLocation>
</comment>
<evidence type="ECO:0000256" key="9">
    <source>
        <dbReference type="ARBA" id="ARBA00023136"/>
    </source>
</evidence>
<name>A0ABU5GZ28_9BACT</name>
<dbReference type="RefSeq" id="WP_321545180.1">
    <property type="nucleotide sequence ID" value="NZ_JAXIVS010000002.1"/>
</dbReference>
<keyword evidence="4" id="KW-1003">Cell membrane</keyword>
<dbReference type="InterPro" id="IPR006260">
    <property type="entry name" value="TonB/TolA_C"/>
</dbReference>
<evidence type="ECO:0000313" key="13">
    <source>
        <dbReference type="Proteomes" id="UP001291309"/>
    </source>
</evidence>
<comment type="similarity">
    <text evidence="2">Belongs to the TonB family.</text>
</comment>
<dbReference type="PANTHER" id="PTHR33446">
    <property type="entry name" value="PROTEIN TONB-RELATED"/>
    <property type="match status" value="1"/>
</dbReference>
<evidence type="ECO:0000256" key="4">
    <source>
        <dbReference type="ARBA" id="ARBA00022475"/>
    </source>
</evidence>
<dbReference type="NCBIfam" id="TIGR01352">
    <property type="entry name" value="tonB_Cterm"/>
    <property type="match status" value="1"/>
</dbReference>